<dbReference type="EMBL" id="SMLW01000596">
    <property type="protein sequence ID" value="MTI26743.1"/>
    <property type="molecule type" value="Genomic_DNA"/>
</dbReference>
<dbReference type="Proteomes" id="UP000798808">
    <property type="component" value="Unassembled WGS sequence"/>
</dbReference>
<reference evidence="3 4" key="1">
    <citation type="submission" date="2019-02" db="EMBL/GenBank/DDBJ databases">
        <authorList>
            <person name="Goldberg S.R."/>
            <person name="Haltli B.A."/>
            <person name="Correa H."/>
            <person name="Russell K.G."/>
        </authorList>
    </citation>
    <scope>NUCLEOTIDE SEQUENCE [LARGE SCALE GENOMIC DNA]</scope>
    <source>
        <strain evidence="3 4">JCM 16186</strain>
    </source>
</reference>
<proteinExistence type="inferred from homology"/>
<evidence type="ECO:0000313" key="4">
    <source>
        <dbReference type="Proteomes" id="UP000798808"/>
    </source>
</evidence>
<dbReference type="PANTHER" id="PTHR42879">
    <property type="entry name" value="3-OXOACYL-(ACYL-CARRIER-PROTEIN) REDUCTASE"/>
    <property type="match status" value="1"/>
</dbReference>
<dbReference type="SUPFAM" id="SSF51735">
    <property type="entry name" value="NAD(P)-binding Rossmann-fold domains"/>
    <property type="match status" value="1"/>
</dbReference>
<protein>
    <submittedName>
        <fullName evidence="3">SDR family oxidoreductase</fullName>
    </submittedName>
</protein>
<evidence type="ECO:0000313" key="3">
    <source>
        <dbReference type="EMBL" id="MTI26743.1"/>
    </source>
</evidence>
<dbReference type="Pfam" id="PF00106">
    <property type="entry name" value="adh_short"/>
    <property type="match status" value="1"/>
</dbReference>
<dbReference type="InterPro" id="IPR002347">
    <property type="entry name" value="SDR_fam"/>
</dbReference>
<accession>A0ABW9RRX9</accession>
<comment type="similarity">
    <text evidence="1 2">Belongs to the short-chain dehydrogenases/reductases (SDR) family.</text>
</comment>
<name>A0ABW9RRX9_9BACT</name>
<dbReference type="Gene3D" id="3.40.50.720">
    <property type="entry name" value="NAD(P)-binding Rossmann-like Domain"/>
    <property type="match status" value="1"/>
</dbReference>
<keyword evidence="4" id="KW-1185">Reference proteome</keyword>
<dbReference type="RefSeq" id="WP_155173751.1">
    <property type="nucleotide sequence ID" value="NZ_BAAAFL010000010.1"/>
</dbReference>
<evidence type="ECO:0000256" key="2">
    <source>
        <dbReference type="RuleBase" id="RU000363"/>
    </source>
</evidence>
<dbReference type="CDD" id="cd05233">
    <property type="entry name" value="SDR_c"/>
    <property type="match status" value="1"/>
</dbReference>
<gene>
    <name evidence="3" type="ORF">E1163_17445</name>
</gene>
<dbReference type="PRINTS" id="PR00080">
    <property type="entry name" value="SDRFAMILY"/>
</dbReference>
<dbReference type="InterPro" id="IPR036291">
    <property type="entry name" value="NAD(P)-bd_dom_sf"/>
</dbReference>
<dbReference type="InterPro" id="IPR050259">
    <property type="entry name" value="SDR"/>
</dbReference>
<organism evidence="3 4">
    <name type="scientific">Fulvivirga kasyanovii</name>
    <dbReference type="NCBI Taxonomy" id="396812"/>
    <lineage>
        <taxon>Bacteria</taxon>
        <taxon>Pseudomonadati</taxon>
        <taxon>Bacteroidota</taxon>
        <taxon>Cytophagia</taxon>
        <taxon>Cytophagales</taxon>
        <taxon>Fulvivirgaceae</taxon>
        <taxon>Fulvivirga</taxon>
    </lineage>
</organism>
<sequence length="252" mass="26472">MQVNLTNKVVLVTGASRGIGKAIAEVLGEAGASVAVHCNSNLEPAQKLAAAIGHNSKAFQADLGDAKAAEELLNAVLSHYGHLDILINNAGIAISSDMKMNGEQWLQDWSKTMAVNLTAPALLCRLAIPHFIERKEGIIINISSRAAFRGDTADYLAYAASKGGLVALTKSIARAYGKQGITAFGVAPGFTKTEMAQDFIDAYGEDYAIKDIALTELTEPVDVAHTVCFLASGLAKHATGATIDINAGSYVR</sequence>
<dbReference type="PANTHER" id="PTHR42879:SF2">
    <property type="entry name" value="3-OXOACYL-[ACYL-CARRIER-PROTEIN] REDUCTASE FABG"/>
    <property type="match status" value="1"/>
</dbReference>
<dbReference type="PRINTS" id="PR00081">
    <property type="entry name" value="GDHRDH"/>
</dbReference>
<evidence type="ECO:0000256" key="1">
    <source>
        <dbReference type="ARBA" id="ARBA00006484"/>
    </source>
</evidence>
<comment type="caution">
    <text evidence="3">The sequence shown here is derived from an EMBL/GenBank/DDBJ whole genome shotgun (WGS) entry which is preliminary data.</text>
</comment>